<dbReference type="Proteomes" id="UP000326251">
    <property type="component" value="Unassembled WGS sequence"/>
</dbReference>
<protein>
    <submittedName>
        <fullName evidence="1">Uncharacterized protein</fullName>
    </submittedName>
</protein>
<gene>
    <name evidence="1" type="ORF">EMO92_04465</name>
</gene>
<proteinExistence type="predicted"/>
<organism evidence="1 2">
    <name type="scientific">Bifidobacterium reuteri</name>
    <dbReference type="NCBI Taxonomy" id="983706"/>
    <lineage>
        <taxon>Bacteria</taxon>
        <taxon>Bacillati</taxon>
        <taxon>Actinomycetota</taxon>
        <taxon>Actinomycetes</taxon>
        <taxon>Bifidobacteriales</taxon>
        <taxon>Bifidobacteriaceae</taxon>
        <taxon>Bifidobacterium</taxon>
    </lineage>
</organism>
<sequence length="68" mass="7829">MDDDLRAYLQGVKDQVHAQYEVIDDRYKSVESNINTLYDVYGGDKDYVALLENVRAQYRGVFGCLESC</sequence>
<dbReference type="RefSeq" id="WP_044089571.1">
    <property type="nucleotide sequence ID" value="NZ_RZUG01000005.1"/>
</dbReference>
<name>A0A5J5E8D4_9BIFI</name>
<dbReference type="AlphaFoldDB" id="A0A5J5E8D4"/>
<reference evidence="1 2" key="1">
    <citation type="journal article" date="2019" name="Syst. Appl. Microbiol.">
        <title>Characterization of Bifidobacterium species in feaces of the Egyptian fruit bat: Description of B. vespertilionis sp. nov. and B. rousetti sp. nov.</title>
        <authorList>
            <person name="Modesto M."/>
            <person name="Satti M."/>
            <person name="Watanabe K."/>
            <person name="Puglisi E."/>
            <person name="Morelli L."/>
            <person name="Huang C.-H."/>
            <person name="Liou J.-S."/>
            <person name="Miyashita M."/>
            <person name="Tamura T."/>
            <person name="Saito S."/>
            <person name="Mori K."/>
            <person name="Huang L."/>
            <person name="Sciavilla P."/>
            <person name="Sandri C."/>
            <person name="Spiezio C."/>
            <person name="Vitali F."/>
            <person name="Cavalieri D."/>
            <person name="Perpetuini G."/>
            <person name="Tofalo R."/>
            <person name="Bonetti A."/>
            <person name="Arita M."/>
            <person name="Mattarelli P."/>
        </authorList>
    </citation>
    <scope>NUCLEOTIDE SEQUENCE [LARGE SCALE GENOMIC DNA]</scope>
    <source>
        <strain evidence="1 2">RST19</strain>
    </source>
</reference>
<comment type="caution">
    <text evidence="1">The sequence shown here is derived from an EMBL/GenBank/DDBJ whole genome shotgun (WGS) entry which is preliminary data.</text>
</comment>
<accession>A0A5J5E8D4</accession>
<dbReference type="EMBL" id="RZUG01000005">
    <property type="protein sequence ID" value="KAA8825725.1"/>
    <property type="molecule type" value="Genomic_DNA"/>
</dbReference>
<evidence type="ECO:0000313" key="2">
    <source>
        <dbReference type="Proteomes" id="UP000326251"/>
    </source>
</evidence>
<evidence type="ECO:0000313" key="1">
    <source>
        <dbReference type="EMBL" id="KAA8825725.1"/>
    </source>
</evidence>